<proteinExistence type="predicted"/>
<dbReference type="OrthoDB" id="9764212at2"/>
<evidence type="ECO:0000313" key="3">
    <source>
        <dbReference type="Proteomes" id="UP000306402"/>
    </source>
</evidence>
<protein>
    <submittedName>
        <fullName evidence="2">DUF262 domain-containing protein</fullName>
    </submittedName>
</protein>
<organism evidence="2 3">
    <name type="scientific">Dyadobacter luticola</name>
    <dbReference type="NCBI Taxonomy" id="1979387"/>
    <lineage>
        <taxon>Bacteria</taxon>
        <taxon>Pseudomonadati</taxon>
        <taxon>Bacteroidota</taxon>
        <taxon>Cytophagia</taxon>
        <taxon>Cytophagales</taxon>
        <taxon>Spirosomataceae</taxon>
        <taxon>Dyadobacter</taxon>
    </lineage>
</organism>
<reference evidence="2 3" key="1">
    <citation type="submission" date="2019-05" db="EMBL/GenBank/DDBJ databases">
        <authorList>
            <person name="Qu J.-H."/>
        </authorList>
    </citation>
    <scope>NUCLEOTIDE SEQUENCE [LARGE SCALE GENOMIC DNA]</scope>
    <source>
        <strain evidence="2 3">T17</strain>
    </source>
</reference>
<evidence type="ECO:0000259" key="1">
    <source>
        <dbReference type="Pfam" id="PF03235"/>
    </source>
</evidence>
<accession>A0A5R9KVS4</accession>
<dbReference type="Proteomes" id="UP000306402">
    <property type="component" value="Unassembled WGS sequence"/>
</dbReference>
<keyword evidence="3" id="KW-1185">Reference proteome</keyword>
<sequence>MNFVIESWTIRQLIDLYESGSLNLAPPYQRGDIWSANAKRKLIGSIKLSYPLPAFFFYRNDDNTFEIVDGQQRTRTILGYHNGFFADDGKETIETVDKSFFYQDYKIAVYVISNSSKSEIEDFYYRVNSSGIKLNRPEILKAQYSSTPQQILAEKLADHPDFESLQIFSETSLNRLNHTDLVTELLTLLLLGNTDKKIQVDKQFYGDEDFSESKSRELEERFLDILLHLQRFNSIYPIKKTRYKQRSDFYTLFGFLDNNRVLTGETLDHFYKILILIGPDIYPTNEKCYSFKEYADNCVSQSNSKKARDARSEFFAKLLENSDSVPLSKSEEDEDANLVIMDALNFYELTNDDLTEIEGYWPIKVSSLISSTGRTLF</sequence>
<gene>
    <name evidence="2" type="ORF">FEN17_12670</name>
</gene>
<comment type="caution">
    <text evidence="2">The sequence shown here is derived from an EMBL/GenBank/DDBJ whole genome shotgun (WGS) entry which is preliminary data.</text>
</comment>
<dbReference type="Pfam" id="PF03235">
    <property type="entry name" value="GmrSD_N"/>
    <property type="match status" value="1"/>
</dbReference>
<dbReference type="PANTHER" id="PTHR39639:SF1">
    <property type="entry name" value="DUF262 DOMAIN-CONTAINING PROTEIN"/>
    <property type="match status" value="1"/>
</dbReference>
<name>A0A5R9KVS4_9BACT</name>
<dbReference type="AlphaFoldDB" id="A0A5R9KVS4"/>
<dbReference type="RefSeq" id="WP_138365724.1">
    <property type="nucleotide sequence ID" value="NZ_VCEJ01000004.1"/>
</dbReference>
<dbReference type="PANTHER" id="PTHR39639">
    <property type="entry name" value="CHROMOSOME 16, WHOLE GENOME SHOTGUN SEQUENCE"/>
    <property type="match status" value="1"/>
</dbReference>
<evidence type="ECO:0000313" key="2">
    <source>
        <dbReference type="EMBL" id="TLV00344.1"/>
    </source>
</evidence>
<feature type="domain" description="GmrSD restriction endonucleases N-terminal" evidence="1">
    <location>
        <begin position="12"/>
        <end position="144"/>
    </location>
</feature>
<dbReference type="EMBL" id="VCEJ01000004">
    <property type="protein sequence ID" value="TLV00344.1"/>
    <property type="molecule type" value="Genomic_DNA"/>
</dbReference>
<dbReference type="InterPro" id="IPR004919">
    <property type="entry name" value="GmrSD_N"/>
</dbReference>